<dbReference type="InterPro" id="IPR028159">
    <property type="entry name" value="RPA_interact_C_dom"/>
</dbReference>
<gene>
    <name evidence="6" type="ORF">MSPICULIGERA_LOCUS5138</name>
</gene>
<dbReference type="PANTHER" id="PTHR33936:SF24">
    <property type="entry name" value="C2H2-TYPE DOMAIN-CONTAINING PROTEIN"/>
    <property type="match status" value="1"/>
</dbReference>
<feature type="domain" description="Chromo" evidence="4">
    <location>
        <begin position="393"/>
        <end position="456"/>
    </location>
</feature>
<keyword evidence="3" id="KW-0479">Metal-binding</keyword>
<dbReference type="InterPro" id="IPR013087">
    <property type="entry name" value="Znf_C2H2_type"/>
</dbReference>
<evidence type="ECO:0000256" key="3">
    <source>
        <dbReference type="PROSITE-ProRule" id="PRU00042"/>
    </source>
</evidence>
<dbReference type="PROSITE" id="PS50157">
    <property type="entry name" value="ZINC_FINGER_C2H2_2"/>
    <property type="match status" value="1"/>
</dbReference>
<dbReference type="InterPro" id="IPR052797">
    <property type="entry name" value="RegFact_GeneExpr_CellDeath"/>
</dbReference>
<keyword evidence="3" id="KW-0863">Zinc-finger</keyword>
<dbReference type="InterPro" id="IPR023780">
    <property type="entry name" value="Chromo_domain"/>
</dbReference>
<dbReference type="PROSITE" id="PS00028">
    <property type="entry name" value="ZINC_FINGER_C2H2_1"/>
    <property type="match status" value="2"/>
</dbReference>
<dbReference type="InterPro" id="IPR036236">
    <property type="entry name" value="Znf_C2H2_sf"/>
</dbReference>
<keyword evidence="2" id="KW-0539">Nucleus</keyword>
<keyword evidence="7" id="KW-1185">Reference proteome</keyword>
<dbReference type="Pfam" id="PF00385">
    <property type="entry name" value="Chromo"/>
    <property type="match status" value="1"/>
</dbReference>
<dbReference type="SUPFAM" id="SSF54160">
    <property type="entry name" value="Chromo domain-like"/>
    <property type="match status" value="2"/>
</dbReference>
<dbReference type="InterPro" id="IPR000953">
    <property type="entry name" value="Chromo/chromo_shadow_dom"/>
</dbReference>
<comment type="subcellular location">
    <subcellularLocation>
        <location evidence="1">Nucleus</location>
    </subcellularLocation>
</comment>
<dbReference type="GO" id="GO:0008270">
    <property type="term" value="F:zinc ion binding"/>
    <property type="evidence" value="ECO:0007669"/>
    <property type="project" value="UniProtKB-KW"/>
</dbReference>
<name>A0AA36CE90_9BILA</name>
<evidence type="ECO:0000259" key="4">
    <source>
        <dbReference type="PROSITE" id="PS50013"/>
    </source>
</evidence>
<dbReference type="AlphaFoldDB" id="A0AA36CE90"/>
<sequence>MTSRIGQYKNHGRAERYFSDLRKRCAANLKDKRLELLDQRRKMSSVESLIRSTAAAEFPDEELDDEMVMRLQVELLQDEYLELQQDEDRACYEANFADTLECPSCKSRAILDENFLYCANCRFAHRFSESWTPDIQQLDAWLIETYKQHETSCSPILEVASSRYADQRLQLNCPFCGFEKSKHPELELIYKPADLFPYSCEECGRRYRSAASLPSHRRSKHPELLKAKAPEKELPPVICPGCDGRFYSHEKMVSHYAEKHEEAAELFDMSLENDKAFIRWLKELEFELSCSFSIRDSNPKCRRYRCTRVGLRKPSNRDLADCTAFVQVRFDDIGRALVLFCRHHSHECPPEALRLYSSLMEDEVIKMVQMGKTTPEILQHFKNGFPSGVPARPTVSYNLTAKEKRRREGRLEYLIQWKVGDTNPSNATWEPEENVSCPEAIANYERQLLKVKTMIKGEEELANEAAEVEKILGLAENSGERYYLVKFTNKACRLVPMAEANTKWPAQVIQYYDQNLTLEEK</sequence>
<evidence type="ECO:0000313" key="7">
    <source>
        <dbReference type="Proteomes" id="UP001177023"/>
    </source>
</evidence>
<feature type="non-terminal residue" evidence="6">
    <location>
        <position position="521"/>
    </location>
</feature>
<dbReference type="Proteomes" id="UP001177023">
    <property type="component" value="Unassembled WGS sequence"/>
</dbReference>
<dbReference type="SMART" id="SM00355">
    <property type="entry name" value="ZnF_C2H2"/>
    <property type="match status" value="2"/>
</dbReference>
<dbReference type="Pfam" id="PF14768">
    <property type="entry name" value="RPA_interact_C"/>
    <property type="match status" value="1"/>
</dbReference>
<dbReference type="PROSITE" id="PS50013">
    <property type="entry name" value="CHROMO_2"/>
    <property type="match status" value="1"/>
</dbReference>
<dbReference type="CDD" id="cd00034">
    <property type="entry name" value="CSD"/>
    <property type="match status" value="1"/>
</dbReference>
<dbReference type="Gene3D" id="2.40.50.40">
    <property type="match status" value="2"/>
</dbReference>
<organism evidence="6 7">
    <name type="scientific">Mesorhabditis spiculigera</name>
    <dbReference type="NCBI Taxonomy" id="96644"/>
    <lineage>
        <taxon>Eukaryota</taxon>
        <taxon>Metazoa</taxon>
        <taxon>Ecdysozoa</taxon>
        <taxon>Nematoda</taxon>
        <taxon>Chromadorea</taxon>
        <taxon>Rhabditida</taxon>
        <taxon>Rhabditina</taxon>
        <taxon>Rhabditomorpha</taxon>
        <taxon>Rhabditoidea</taxon>
        <taxon>Rhabditidae</taxon>
        <taxon>Mesorhabditinae</taxon>
        <taxon>Mesorhabditis</taxon>
    </lineage>
</organism>
<evidence type="ECO:0000259" key="5">
    <source>
        <dbReference type="PROSITE" id="PS50157"/>
    </source>
</evidence>
<dbReference type="Gene3D" id="3.30.160.60">
    <property type="entry name" value="Classic Zinc Finger"/>
    <property type="match status" value="1"/>
</dbReference>
<dbReference type="Pfam" id="PF01393">
    <property type="entry name" value="Chromo_shadow"/>
    <property type="match status" value="1"/>
</dbReference>
<evidence type="ECO:0000313" key="6">
    <source>
        <dbReference type="EMBL" id="CAJ0566540.1"/>
    </source>
</evidence>
<reference evidence="6" key="1">
    <citation type="submission" date="2023-06" db="EMBL/GenBank/DDBJ databases">
        <authorList>
            <person name="Delattre M."/>
        </authorList>
    </citation>
    <scope>NUCLEOTIDE SEQUENCE</scope>
    <source>
        <strain evidence="6">AF72</strain>
    </source>
</reference>
<protein>
    <submittedName>
        <fullName evidence="6">Uncharacterized protein</fullName>
    </submittedName>
</protein>
<accession>A0AA36CE90</accession>
<dbReference type="InterPro" id="IPR008251">
    <property type="entry name" value="Chromo_shadow_dom"/>
</dbReference>
<dbReference type="SMART" id="SM00300">
    <property type="entry name" value="ChSh"/>
    <property type="match status" value="1"/>
</dbReference>
<proteinExistence type="predicted"/>
<comment type="caution">
    <text evidence="6">The sequence shown here is derived from an EMBL/GenBank/DDBJ whole genome shotgun (WGS) entry which is preliminary data.</text>
</comment>
<dbReference type="PANTHER" id="PTHR33936">
    <property type="entry name" value="PROTEIN CBG17840"/>
    <property type="match status" value="1"/>
</dbReference>
<dbReference type="GO" id="GO:0005634">
    <property type="term" value="C:nucleus"/>
    <property type="evidence" value="ECO:0007669"/>
    <property type="project" value="UniProtKB-SubCell"/>
</dbReference>
<dbReference type="SMART" id="SM00298">
    <property type="entry name" value="CHROMO"/>
    <property type="match status" value="2"/>
</dbReference>
<dbReference type="SUPFAM" id="SSF57667">
    <property type="entry name" value="beta-beta-alpha zinc fingers"/>
    <property type="match status" value="1"/>
</dbReference>
<evidence type="ECO:0000256" key="1">
    <source>
        <dbReference type="ARBA" id="ARBA00004123"/>
    </source>
</evidence>
<keyword evidence="3" id="KW-0862">Zinc</keyword>
<dbReference type="CDD" id="cd00024">
    <property type="entry name" value="CD_CSD"/>
    <property type="match status" value="1"/>
</dbReference>
<dbReference type="InterPro" id="IPR016197">
    <property type="entry name" value="Chromo-like_dom_sf"/>
</dbReference>
<evidence type="ECO:0000256" key="2">
    <source>
        <dbReference type="ARBA" id="ARBA00023242"/>
    </source>
</evidence>
<dbReference type="EMBL" id="CATQJA010001267">
    <property type="protein sequence ID" value="CAJ0566540.1"/>
    <property type="molecule type" value="Genomic_DNA"/>
</dbReference>
<feature type="domain" description="C2H2-type" evidence="5">
    <location>
        <begin position="198"/>
        <end position="221"/>
    </location>
</feature>